<keyword evidence="2" id="KW-1185">Reference proteome</keyword>
<comment type="caution">
    <text evidence="1">The sequence shown here is derived from an EMBL/GenBank/DDBJ whole genome shotgun (WGS) entry which is preliminary data.</text>
</comment>
<sequence>MDATAAVGFCTLNSTYCDVLTDFARRASGVLLPVVASSFHGRQPSCPQPLPSSNDHECRRAASPEVVRRHFSYIHSGYPSHE</sequence>
<dbReference type="Proteomes" id="UP000316095">
    <property type="component" value="Unassembled WGS sequence"/>
</dbReference>
<organism evidence="1 2">
    <name type="scientific">Rubinisphaera italica</name>
    <dbReference type="NCBI Taxonomy" id="2527969"/>
    <lineage>
        <taxon>Bacteria</taxon>
        <taxon>Pseudomonadati</taxon>
        <taxon>Planctomycetota</taxon>
        <taxon>Planctomycetia</taxon>
        <taxon>Planctomycetales</taxon>
        <taxon>Planctomycetaceae</taxon>
        <taxon>Rubinisphaera</taxon>
    </lineage>
</organism>
<gene>
    <name evidence="1" type="ORF">Pan54_23860</name>
</gene>
<name>A0A5C5XG60_9PLAN</name>
<reference evidence="1 2" key="1">
    <citation type="submission" date="2019-02" db="EMBL/GenBank/DDBJ databases">
        <title>Deep-cultivation of Planctomycetes and their phenomic and genomic characterization uncovers novel biology.</title>
        <authorList>
            <person name="Wiegand S."/>
            <person name="Jogler M."/>
            <person name="Boedeker C."/>
            <person name="Pinto D."/>
            <person name="Vollmers J."/>
            <person name="Rivas-Marin E."/>
            <person name="Kohn T."/>
            <person name="Peeters S.H."/>
            <person name="Heuer A."/>
            <person name="Rast P."/>
            <person name="Oberbeckmann S."/>
            <person name="Bunk B."/>
            <person name="Jeske O."/>
            <person name="Meyerdierks A."/>
            <person name="Storesund J.E."/>
            <person name="Kallscheuer N."/>
            <person name="Luecker S."/>
            <person name="Lage O.M."/>
            <person name="Pohl T."/>
            <person name="Merkel B.J."/>
            <person name="Hornburger P."/>
            <person name="Mueller R.-W."/>
            <person name="Bruemmer F."/>
            <person name="Labrenz M."/>
            <person name="Spormann A.M."/>
            <person name="Op Den Camp H."/>
            <person name="Overmann J."/>
            <person name="Amann R."/>
            <person name="Jetten M.S.M."/>
            <person name="Mascher T."/>
            <person name="Medema M.H."/>
            <person name="Devos D.P."/>
            <person name="Kaster A.-K."/>
            <person name="Ovreas L."/>
            <person name="Rohde M."/>
            <person name="Galperin M.Y."/>
            <person name="Jogler C."/>
        </authorList>
    </citation>
    <scope>NUCLEOTIDE SEQUENCE [LARGE SCALE GENOMIC DNA]</scope>
    <source>
        <strain evidence="1 2">Pan54</strain>
    </source>
</reference>
<evidence type="ECO:0000313" key="1">
    <source>
        <dbReference type="EMBL" id="TWT61649.1"/>
    </source>
</evidence>
<dbReference type="EMBL" id="SJPG01000001">
    <property type="protein sequence ID" value="TWT61649.1"/>
    <property type="molecule type" value="Genomic_DNA"/>
</dbReference>
<protein>
    <submittedName>
        <fullName evidence="1">Uncharacterized protein</fullName>
    </submittedName>
</protein>
<proteinExistence type="predicted"/>
<evidence type="ECO:0000313" key="2">
    <source>
        <dbReference type="Proteomes" id="UP000316095"/>
    </source>
</evidence>
<dbReference type="AlphaFoldDB" id="A0A5C5XG60"/>
<accession>A0A5C5XG60</accession>